<evidence type="ECO:0000313" key="3">
    <source>
        <dbReference type="EMBL" id="CAF2056667.1"/>
    </source>
</evidence>
<evidence type="ECO:0000313" key="4">
    <source>
        <dbReference type="EMBL" id="CAF4069113.1"/>
    </source>
</evidence>
<dbReference type="Proteomes" id="UP000663856">
    <property type="component" value="Unassembled WGS sequence"/>
</dbReference>
<dbReference type="SUPFAM" id="SSF56112">
    <property type="entry name" value="Protein kinase-like (PK-like)"/>
    <property type="match status" value="1"/>
</dbReference>
<gene>
    <name evidence="4" type="ORF">OVN521_LOCUS19086</name>
    <name evidence="3" type="ORF">WKI299_LOCUS11334</name>
</gene>
<dbReference type="AlphaFoldDB" id="A0A819T1K1"/>
<feature type="region of interest" description="Disordered" evidence="1">
    <location>
        <begin position="71"/>
        <end position="100"/>
    </location>
</feature>
<dbReference type="EMBL" id="CAJNRF010004151">
    <property type="protein sequence ID" value="CAF2056667.1"/>
    <property type="molecule type" value="Genomic_DNA"/>
</dbReference>
<feature type="non-terminal residue" evidence="4">
    <location>
        <position position="1"/>
    </location>
</feature>
<sequence length="135" mass="15241">EPYEEADDSTISAFVMRGARLAIPTNIPRQFADLISSAWAHEPQKRPNCQQILNLIKAIWSEIDENKISKKNMAISDETVSPQQRSQSPERSKKGQYEIAGRDAPIPIRVNSIPEIGRNWSEIGIELALNECRIN</sequence>
<dbReference type="Proteomes" id="UP000663866">
    <property type="component" value="Unassembled WGS sequence"/>
</dbReference>
<evidence type="ECO:0000259" key="2">
    <source>
        <dbReference type="Pfam" id="PF07714"/>
    </source>
</evidence>
<dbReference type="InterPro" id="IPR001245">
    <property type="entry name" value="Ser-Thr/Tyr_kinase_cat_dom"/>
</dbReference>
<name>A0A819T1K1_9BILA</name>
<dbReference type="Pfam" id="PF07714">
    <property type="entry name" value="PK_Tyr_Ser-Thr"/>
    <property type="match status" value="1"/>
</dbReference>
<proteinExistence type="predicted"/>
<dbReference type="InterPro" id="IPR011009">
    <property type="entry name" value="Kinase-like_dom_sf"/>
</dbReference>
<reference evidence="4" key="1">
    <citation type="submission" date="2021-02" db="EMBL/GenBank/DDBJ databases">
        <authorList>
            <person name="Nowell W R."/>
        </authorList>
    </citation>
    <scope>NUCLEOTIDE SEQUENCE</scope>
</reference>
<comment type="caution">
    <text evidence="4">The sequence shown here is derived from an EMBL/GenBank/DDBJ whole genome shotgun (WGS) entry which is preliminary data.</text>
</comment>
<dbReference type="Gene3D" id="1.10.510.10">
    <property type="entry name" value="Transferase(Phosphotransferase) domain 1"/>
    <property type="match status" value="1"/>
</dbReference>
<keyword evidence="5" id="KW-1185">Reference proteome</keyword>
<organism evidence="4 5">
    <name type="scientific">Rotaria magnacalcarata</name>
    <dbReference type="NCBI Taxonomy" id="392030"/>
    <lineage>
        <taxon>Eukaryota</taxon>
        <taxon>Metazoa</taxon>
        <taxon>Spiralia</taxon>
        <taxon>Gnathifera</taxon>
        <taxon>Rotifera</taxon>
        <taxon>Eurotatoria</taxon>
        <taxon>Bdelloidea</taxon>
        <taxon>Philodinida</taxon>
        <taxon>Philodinidae</taxon>
        <taxon>Rotaria</taxon>
    </lineage>
</organism>
<evidence type="ECO:0000256" key="1">
    <source>
        <dbReference type="SAM" id="MobiDB-lite"/>
    </source>
</evidence>
<dbReference type="EMBL" id="CAJOBG010003552">
    <property type="protein sequence ID" value="CAF4069113.1"/>
    <property type="molecule type" value="Genomic_DNA"/>
</dbReference>
<protein>
    <recommendedName>
        <fullName evidence="2">Serine-threonine/tyrosine-protein kinase catalytic domain-containing protein</fullName>
    </recommendedName>
</protein>
<accession>A0A819T1K1</accession>
<dbReference type="GO" id="GO:0004672">
    <property type="term" value="F:protein kinase activity"/>
    <property type="evidence" value="ECO:0007669"/>
    <property type="project" value="InterPro"/>
</dbReference>
<evidence type="ECO:0000313" key="5">
    <source>
        <dbReference type="Proteomes" id="UP000663866"/>
    </source>
</evidence>
<feature type="domain" description="Serine-threonine/tyrosine-protein kinase catalytic" evidence="2">
    <location>
        <begin position="1"/>
        <end position="54"/>
    </location>
</feature>